<feature type="region of interest" description="Disordered" evidence="1">
    <location>
        <begin position="1"/>
        <end position="164"/>
    </location>
</feature>
<evidence type="ECO:0000256" key="1">
    <source>
        <dbReference type="SAM" id="MobiDB-lite"/>
    </source>
</evidence>
<sequence>MRPAGASATRIAFSPPPHASRSSPRPTFLPTPHVPIHAPRFSPRPTALVLPTVPRPPAAPPASHRPGDLPPAQPGPGPRGVPHEEAERETPGAPRNPRRPTPGPPATRTGRREKPPNGDKEHARARAGRRRGEADDPQQSRRRRRRRRPPRRPRRAPAAGASVGAQLTAGSTHHGGALDRLHFEHVGRVEKRCRHHRNAGATSSRIRSPHWAERVLERGHVKTLLPRLMRSSITFR</sequence>
<protein>
    <submittedName>
        <fullName evidence="2">Uncharacterized protein</fullName>
    </submittedName>
</protein>
<proteinExistence type="predicted"/>
<feature type="compositionally biased region" description="Basic and acidic residues" evidence="1">
    <location>
        <begin position="110"/>
        <end position="134"/>
    </location>
</feature>
<dbReference type="AlphaFoldDB" id="A0A836H4J9"/>
<dbReference type="Proteomes" id="UP000674143">
    <property type="component" value="Unassembled WGS sequence"/>
</dbReference>
<reference evidence="3" key="1">
    <citation type="journal article" date="2021" name="Microbiol. Resour. Announc.">
        <title>LGAAP: Leishmaniinae Genome Assembly and Annotation Pipeline.</title>
        <authorList>
            <person name="Almutairi H."/>
            <person name="Urbaniak M.D."/>
            <person name="Bates M.D."/>
            <person name="Jariyapan N."/>
            <person name="Kwakye-Nuako G."/>
            <person name="Thomaz-Soccol V."/>
            <person name="Al-Salem W.S."/>
            <person name="Dillon R.J."/>
            <person name="Bates P.A."/>
            <person name="Gatherer D."/>
        </authorList>
    </citation>
    <scope>NUCLEOTIDE SEQUENCE [LARGE SCALE GENOMIC DNA]</scope>
</reference>
<feature type="compositionally biased region" description="Basic and acidic residues" evidence="1">
    <location>
        <begin position="81"/>
        <end position="90"/>
    </location>
</feature>
<dbReference type="KEGG" id="loi:92362536"/>
<name>A0A836H4J9_9TRYP</name>
<evidence type="ECO:0000313" key="3">
    <source>
        <dbReference type="Proteomes" id="UP000674143"/>
    </source>
</evidence>
<accession>A0A836H4J9</accession>
<evidence type="ECO:0000313" key="2">
    <source>
        <dbReference type="EMBL" id="KAG5485729.1"/>
    </source>
</evidence>
<gene>
    <name evidence="2" type="ORF">LSCM4_06687</name>
</gene>
<keyword evidence="3" id="KW-1185">Reference proteome</keyword>
<feature type="compositionally biased region" description="Basic residues" evidence="1">
    <location>
        <begin position="140"/>
        <end position="155"/>
    </location>
</feature>
<dbReference type="EMBL" id="JAFHLR010000010">
    <property type="protein sequence ID" value="KAG5485729.1"/>
    <property type="molecule type" value="Genomic_DNA"/>
</dbReference>
<dbReference type="RefSeq" id="XP_067065313.1">
    <property type="nucleotide sequence ID" value="XM_067208602.1"/>
</dbReference>
<reference evidence="3" key="2">
    <citation type="journal article" date="2021" name="Sci. Data">
        <title>Chromosome-scale genome sequencing, assembly and annotation of six genomes from subfamily Leishmaniinae.</title>
        <authorList>
            <person name="Almutairi H."/>
            <person name="Urbaniak M.D."/>
            <person name="Bates M.D."/>
            <person name="Jariyapan N."/>
            <person name="Kwakye-Nuako G."/>
            <person name="Thomaz Soccol V."/>
            <person name="Al-Salem W.S."/>
            <person name="Dillon R.J."/>
            <person name="Bates P.A."/>
            <person name="Gatherer D."/>
        </authorList>
    </citation>
    <scope>NUCLEOTIDE SEQUENCE [LARGE SCALE GENOMIC DNA]</scope>
</reference>
<comment type="caution">
    <text evidence="2">The sequence shown here is derived from an EMBL/GenBank/DDBJ whole genome shotgun (WGS) entry which is preliminary data.</text>
</comment>
<organism evidence="2 3">
    <name type="scientific">Leishmania orientalis</name>
    <dbReference type="NCBI Taxonomy" id="2249476"/>
    <lineage>
        <taxon>Eukaryota</taxon>
        <taxon>Discoba</taxon>
        <taxon>Euglenozoa</taxon>
        <taxon>Kinetoplastea</taxon>
        <taxon>Metakinetoplastina</taxon>
        <taxon>Trypanosomatida</taxon>
        <taxon>Trypanosomatidae</taxon>
        <taxon>Leishmaniinae</taxon>
        <taxon>Leishmania</taxon>
    </lineage>
</organism>
<feature type="compositionally biased region" description="Pro residues" evidence="1">
    <location>
        <begin position="68"/>
        <end position="79"/>
    </location>
</feature>
<dbReference type="GeneID" id="92362536"/>